<accession>A0AAE2ZM18</accession>
<evidence type="ECO:0008006" key="3">
    <source>
        <dbReference type="Google" id="ProtNLM"/>
    </source>
</evidence>
<gene>
    <name evidence="1" type="ORF">K1W69_07200</name>
</gene>
<dbReference type="EMBL" id="JAICBX010000001">
    <property type="protein sequence ID" value="MBW8636970.1"/>
    <property type="molecule type" value="Genomic_DNA"/>
</dbReference>
<dbReference type="RefSeq" id="WP_220227609.1">
    <property type="nucleotide sequence ID" value="NZ_JAICBX010000001.1"/>
</dbReference>
<protein>
    <recommendedName>
        <fullName evidence="3">Late control protein</fullName>
    </recommendedName>
</protein>
<proteinExistence type="predicted"/>
<sequence length="329" mass="35853">MATPRIQIIADGTDVTGNILSGLLSLTITDGVGHDYDNVRIDIDDKDGVIAPPEKGAELQVSAGYEDDIQDFGTFIVDQVSLNGWPQVISVTARSLDGLSEAKQGRDQSYRKEDYPSYRDIFDELADRMGLSLALSNEIAGKSVEFESQFGESDVTFASRLGRKLDAAVSVKEGRLIVVPRGQGQSASSSSLPEIQVMRPGNVLSYNVTTVNVPKHSTVRAVWFDRLEGVDKEVVVQASEEGPEYLLRQNFQNENDAREQARATAAALKRGEGQATFEIDGEPSARAESYVNVSGIRSLVDGRWRCTTATHVFRGDGPYTTQLICEATV</sequence>
<keyword evidence="2" id="KW-1185">Reference proteome</keyword>
<organism evidence="1 2">
    <name type="scientific">Flavimaribacter sediminis</name>
    <dbReference type="NCBI Taxonomy" id="2865987"/>
    <lineage>
        <taxon>Bacteria</taxon>
        <taxon>Pseudomonadati</taxon>
        <taxon>Pseudomonadota</taxon>
        <taxon>Alphaproteobacteria</taxon>
        <taxon>Hyphomicrobiales</taxon>
        <taxon>Rhizobiaceae</taxon>
        <taxon>Flavimaribacter</taxon>
    </lineage>
</organism>
<evidence type="ECO:0000313" key="2">
    <source>
        <dbReference type="Proteomes" id="UP001196509"/>
    </source>
</evidence>
<dbReference type="Proteomes" id="UP001196509">
    <property type="component" value="Unassembled WGS sequence"/>
</dbReference>
<dbReference type="AlphaFoldDB" id="A0AAE2ZM18"/>
<evidence type="ECO:0000313" key="1">
    <source>
        <dbReference type="EMBL" id="MBW8636970.1"/>
    </source>
</evidence>
<name>A0AAE2ZM18_9HYPH</name>
<reference evidence="1" key="1">
    <citation type="submission" date="2021-08" db="EMBL/GenBank/DDBJ databases">
        <title>Hoeflea bacterium WL0058 sp. nov., isolated from the sediment.</title>
        <authorList>
            <person name="Wang L."/>
            <person name="Zhang D."/>
        </authorList>
    </citation>
    <scope>NUCLEOTIDE SEQUENCE</scope>
    <source>
        <strain evidence="1">WL0058</strain>
    </source>
</reference>
<dbReference type="SUPFAM" id="SSF69279">
    <property type="entry name" value="Phage tail proteins"/>
    <property type="match status" value="1"/>
</dbReference>
<comment type="caution">
    <text evidence="1">The sequence shown here is derived from an EMBL/GenBank/DDBJ whole genome shotgun (WGS) entry which is preliminary data.</text>
</comment>